<keyword evidence="2" id="KW-1185">Reference proteome</keyword>
<protein>
    <submittedName>
        <fullName evidence="1">Uncharacterized protein</fullName>
    </submittedName>
</protein>
<evidence type="ECO:0000313" key="2">
    <source>
        <dbReference type="Proteomes" id="UP000271624"/>
    </source>
</evidence>
<evidence type="ECO:0000313" key="1">
    <source>
        <dbReference type="EMBL" id="RUT07282.1"/>
    </source>
</evidence>
<name>A0A433VML0_9CYAN</name>
<organism evidence="1 2">
    <name type="scientific">Dulcicalothrix desertica PCC 7102</name>
    <dbReference type="NCBI Taxonomy" id="232991"/>
    <lineage>
        <taxon>Bacteria</taxon>
        <taxon>Bacillati</taxon>
        <taxon>Cyanobacteriota</taxon>
        <taxon>Cyanophyceae</taxon>
        <taxon>Nostocales</taxon>
        <taxon>Calotrichaceae</taxon>
        <taxon>Dulcicalothrix</taxon>
    </lineage>
</organism>
<dbReference type="RefSeq" id="WP_127081105.1">
    <property type="nucleotide sequence ID" value="NZ_RSCL01000005.1"/>
</dbReference>
<dbReference type="AlphaFoldDB" id="A0A433VML0"/>
<gene>
    <name evidence="1" type="ORF">DSM106972_025430</name>
</gene>
<dbReference type="EMBL" id="RSCL01000005">
    <property type="protein sequence ID" value="RUT07282.1"/>
    <property type="molecule type" value="Genomic_DNA"/>
</dbReference>
<proteinExistence type="predicted"/>
<dbReference type="Proteomes" id="UP000271624">
    <property type="component" value="Unassembled WGS sequence"/>
</dbReference>
<comment type="caution">
    <text evidence="1">The sequence shown here is derived from an EMBL/GenBank/DDBJ whole genome shotgun (WGS) entry which is preliminary data.</text>
</comment>
<sequence>MEQTKSNDIITIQDLMDFTLITLFPLKEPGITLKQIMTGWQKKRGTMMEYAKTKHYIFFDVDNACIRVLPLSFDGGFMPHERMMSAFPVGFTTQVQSMNDVDYTLFVDKHTGKKASLVFSYQGIHFLDTVFVGKQFNHSIAALTLSETINFLAHAKISEHYECVMLYPPT</sequence>
<accession>A0A433VML0</accession>
<reference evidence="1" key="2">
    <citation type="journal article" date="2019" name="Genome Biol. Evol.">
        <title>Day and night: Metabolic profiles and evolutionary relationships of six axenic non-marine cyanobacteria.</title>
        <authorList>
            <person name="Will S.E."/>
            <person name="Henke P."/>
            <person name="Boedeker C."/>
            <person name="Huang S."/>
            <person name="Brinkmann H."/>
            <person name="Rohde M."/>
            <person name="Jarek M."/>
            <person name="Friedl T."/>
            <person name="Seufert S."/>
            <person name="Schumacher M."/>
            <person name="Overmann J."/>
            <person name="Neumann-Schaal M."/>
            <person name="Petersen J."/>
        </authorList>
    </citation>
    <scope>NUCLEOTIDE SEQUENCE [LARGE SCALE GENOMIC DNA]</scope>
    <source>
        <strain evidence="1">PCC 7102</strain>
    </source>
</reference>
<reference evidence="1" key="1">
    <citation type="submission" date="2018-12" db="EMBL/GenBank/DDBJ databases">
        <authorList>
            <person name="Will S."/>
            <person name="Neumann-Schaal M."/>
            <person name="Henke P."/>
        </authorList>
    </citation>
    <scope>NUCLEOTIDE SEQUENCE</scope>
    <source>
        <strain evidence="1">PCC 7102</strain>
    </source>
</reference>